<proteinExistence type="predicted"/>
<keyword evidence="2" id="KW-1185">Reference proteome</keyword>
<gene>
    <name evidence="1" type="ORF">PACLA_8A024337</name>
</gene>
<dbReference type="EMBL" id="CACRXK020007903">
    <property type="protein sequence ID" value="CAB4013480.1"/>
    <property type="molecule type" value="Genomic_DNA"/>
</dbReference>
<dbReference type="AlphaFoldDB" id="A0A6S7IBL1"/>
<comment type="caution">
    <text evidence="1">The sequence shown here is derived from an EMBL/GenBank/DDBJ whole genome shotgun (WGS) entry which is preliminary data.</text>
</comment>
<evidence type="ECO:0000313" key="1">
    <source>
        <dbReference type="EMBL" id="CAB4013480.1"/>
    </source>
</evidence>
<evidence type="ECO:0000313" key="2">
    <source>
        <dbReference type="Proteomes" id="UP001152795"/>
    </source>
</evidence>
<protein>
    <submittedName>
        <fullName evidence="1">Uncharacterized protein</fullName>
    </submittedName>
</protein>
<sequence>MGEFDGRHLALLTELVGSGNVLRGPSGGLRIERKSLPVLDRIRDDIVSGRTVGRKVSNGVKSEAYRWGVDIRKEEARRYREIEDWGRGIAEWKGFYFIQKERHLWKEREERKKREERRKKQKWRTFKRSEYVRRPGRVWNTQNSEIRVIDDDGKKERMESFGSEIRRLASERKRRRVKEERKRLKEEFMRTGEKLRRLEEKKFFMEEQGRRVDKIKDKLLSGRNCEILCRGVEMEKKGFEFRLDLENDERENTRALRKILGYDRYLEDGGYDEIEILICPNEIDNTEEEVGNYMDYGTLVYG</sequence>
<dbReference type="Proteomes" id="UP001152795">
    <property type="component" value="Unassembled WGS sequence"/>
</dbReference>
<accession>A0A6S7IBL1</accession>
<organism evidence="1 2">
    <name type="scientific">Paramuricea clavata</name>
    <name type="common">Red gorgonian</name>
    <name type="synonym">Violescent sea-whip</name>
    <dbReference type="NCBI Taxonomy" id="317549"/>
    <lineage>
        <taxon>Eukaryota</taxon>
        <taxon>Metazoa</taxon>
        <taxon>Cnidaria</taxon>
        <taxon>Anthozoa</taxon>
        <taxon>Octocorallia</taxon>
        <taxon>Malacalcyonacea</taxon>
        <taxon>Plexauridae</taxon>
        <taxon>Paramuricea</taxon>
    </lineage>
</organism>
<name>A0A6S7IBL1_PARCT</name>
<reference evidence="1" key="1">
    <citation type="submission" date="2020-04" db="EMBL/GenBank/DDBJ databases">
        <authorList>
            <person name="Alioto T."/>
            <person name="Alioto T."/>
            <person name="Gomez Garrido J."/>
        </authorList>
    </citation>
    <scope>NUCLEOTIDE SEQUENCE</scope>
    <source>
        <strain evidence="1">A484AB</strain>
    </source>
</reference>